<dbReference type="GO" id="GO:0008483">
    <property type="term" value="F:transaminase activity"/>
    <property type="evidence" value="ECO:0007669"/>
    <property type="project" value="TreeGrafter"/>
</dbReference>
<proteinExistence type="predicted"/>
<dbReference type="GO" id="GO:0006520">
    <property type="term" value="P:amino acid metabolic process"/>
    <property type="evidence" value="ECO:0007669"/>
    <property type="project" value="TreeGrafter"/>
</dbReference>
<dbReference type="InterPro" id="IPR015422">
    <property type="entry name" value="PyrdxlP-dep_Trfase_small"/>
</dbReference>
<dbReference type="Pfam" id="PF00155">
    <property type="entry name" value="Aminotran_1_2"/>
    <property type="match status" value="1"/>
</dbReference>
<dbReference type="InterPro" id="IPR015424">
    <property type="entry name" value="PyrdxlP-dep_Trfase"/>
</dbReference>
<dbReference type="PANTHER" id="PTHR43795">
    <property type="entry name" value="BIFUNCTIONAL ASPARTATE AMINOTRANSFERASE AND GLUTAMATE/ASPARTATE-PREPHENATE AMINOTRANSFERASE-RELATED"/>
    <property type="match status" value="1"/>
</dbReference>
<keyword evidence="1" id="KW-0663">Pyridoxal phosphate</keyword>
<dbReference type="AlphaFoldDB" id="A0A8S9ZYJ2"/>
<dbReference type="EMBL" id="JABEBT010000012">
    <property type="protein sequence ID" value="KAF7638372.1"/>
    <property type="molecule type" value="Genomic_DNA"/>
</dbReference>
<dbReference type="Proteomes" id="UP000605970">
    <property type="component" value="Unassembled WGS sequence"/>
</dbReference>
<comment type="caution">
    <text evidence="3">The sequence shown here is derived from an EMBL/GenBank/DDBJ whole genome shotgun (WGS) entry which is preliminary data.</text>
</comment>
<dbReference type="Gene3D" id="3.90.1150.10">
    <property type="entry name" value="Aspartate Aminotransferase, domain 1"/>
    <property type="match status" value="1"/>
</dbReference>
<dbReference type="InterPro" id="IPR004839">
    <property type="entry name" value="Aminotransferase_I/II_large"/>
</dbReference>
<reference evidence="3" key="1">
    <citation type="journal article" date="2020" name="Ecol. Evol.">
        <title>Genome structure and content of the rice root-knot nematode (Meloidogyne graminicola).</title>
        <authorList>
            <person name="Phan N.T."/>
            <person name="Danchin E.G.J."/>
            <person name="Klopp C."/>
            <person name="Perfus-Barbeoch L."/>
            <person name="Kozlowski D.K."/>
            <person name="Koutsovoulos G.D."/>
            <person name="Lopez-Roques C."/>
            <person name="Bouchez O."/>
            <person name="Zahm M."/>
            <person name="Besnard G."/>
            <person name="Bellafiore S."/>
        </authorList>
    </citation>
    <scope>NUCLEOTIDE SEQUENCE</scope>
    <source>
        <strain evidence="3">VN-18</strain>
    </source>
</reference>
<dbReference type="OrthoDB" id="5832950at2759"/>
<organism evidence="3 4">
    <name type="scientific">Meloidogyne graminicola</name>
    <dbReference type="NCBI Taxonomy" id="189291"/>
    <lineage>
        <taxon>Eukaryota</taxon>
        <taxon>Metazoa</taxon>
        <taxon>Ecdysozoa</taxon>
        <taxon>Nematoda</taxon>
        <taxon>Chromadorea</taxon>
        <taxon>Rhabditida</taxon>
        <taxon>Tylenchina</taxon>
        <taxon>Tylenchomorpha</taxon>
        <taxon>Tylenchoidea</taxon>
        <taxon>Meloidogynidae</taxon>
        <taxon>Meloidogyninae</taxon>
        <taxon>Meloidogyne</taxon>
    </lineage>
</organism>
<feature type="domain" description="Aminotransferase class I/classII large" evidence="2">
    <location>
        <begin position="9"/>
        <end position="122"/>
    </location>
</feature>
<evidence type="ECO:0000313" key="4">
    <source>
        <dbReference type="Proteomes" id="UP000605970"/>
    </source>
</evidence>
<keyword evidence="4" id="KW-1185">Reference proteome</keyword>
<dbReference type="GO" id="GO:0030170">
    <property type="term" value="F:pyridoxal phosphate binding"/>
    <property type="evidence" value="ECO:0007669"/>
    <property type="project" value="InterPro"/>
</dbReference>
<protein>
    <submittedName>
        <fullName evidence="3">Aminotran_1_2 domain-containing protein</fullName>
    </submittedName>
</protein>
<dbReference type="SUPFAM" id="SSF53383">
    <property type="entry name" value="PLP-dependent transferases"/>
    <property type="match status" value="1"/>
</dbReference>
<evidence type="ECO:0000259" key="2">
    <source>
        <dbReference type="Pfam" id="PF00155"/>
    </source>
</evidence>
<dbReference type="InterPro" id="IPR050478">
    <property type="entry name" value="Ethylene_sulfur-biosynth"/>
</dbReference>
<name>A0A8S9ZYJ2_9BILA</name>
<evidence type="ECO:0000256" key="1">
    <source>
        <dbReference type="ARBA" id="ARBA00022898"/>
    </source>
</evidence>
<sequence>MFHQPNCVTQFIMRHFLDDKDWFEQIYLPENLCRLKSARDRIISFLESQGIPYVRPRAGFYILADFSKFMDEQSIEGERRLCERFIRKKVLINSGEEIKAPKSGWFRIVFSSISPSTLEKCIQINFN</sequence>
<gene>
    <name evidence="3" type="ORF">Mgra_00002055</name>
</gene>
<dbReference type="PANTHER" id="PTHR43795:SF39">
    <property type="entry name" value="AMINOTRANSFERASE CLASS I_CLASSII DOMAIN-CONTAINING PROTEIN"/>
    <property type="match status" value="1"/>
</dbReference>
<accession>A0A8S9ZYJ2</accession>
<evidence type="ECO:0000313" key="3">
    <source>
        <dbReference type="EMBL" id="KAF7638372.1"/>
    </source>
</evidence>